<dbReference type="AlphaFoldDB" id="A0A6H5J3V7"/>
<keyword evidence="3" id="KW-1185">Reference proteome</keyword>
<feature type="region of interest" description="Disordered" evidence="1">
    <location>
        <begin position="37"/>
        <end position="68"/>
    </location>
</feature>
<dbReference type="Proteomes" id="UP000479190">
    <property type="component" value="Unassembled WGS sequence"/>
</dbReference>
<sequence length="68" mass="7912">MRTPEYLLRIVGSYLSARELDYDTDDGPESYRVTAGVPQGLGAHPVERHVRRRSASQLRRQRKDCRLR</sequence>
<organism evidence="2 3">
    <name type="scientific">Trichogramma brassicae</name>
    <dbReference type="NCBI Taxonomy" id="86971"/>
    <lineage>
        <taxon>Eukaryota</taxon>
        <taxon>Metazoa</taxon>
        <taxon>Ecdysozoa</taxon>
        <taxon>Arthropoda</taxon>
        <taxon>Hexapoda</taxon>
        <taxon>Insecta</taxon>
        <taxon>Pterygota</taxon>
        <taxon>Neoptera</taxon>
        <taxon>Endopterygota</taxon>
        <taxon>Hymenoptera</taxon>
        <taxon>Apocrita</taxon>
        <taxon>Proctotrupomorpha</taxon>
        <taxon>Chalcidoidea</taxon>
        <taxon>Trichogrammatidae</taxon>
        <taxon>Trichogramma</taxon>
    </lineage>
</organism>
<protein>
    <submittedName>
        <fullName evidence="2">Uncharacterized protein</fullName>
    </submittedName>
</protein>
<evidence type="ECO:0000313" key="2">
    <source>
        <dbReference type="EMBL" id="CAB0044082.1"/>
    </source>
</evidence>
<evidence type="ECO:0000256" key="1">
    <source>
        <dbReference type="SAM" id="MobiDB-lite"/>
    </source>
</evidence>
<dbReference type="OrthoDB" id="7700848at2759"/>
<gene>
    <name evidence="2" type="ORF">TBRA_LOCUS15670</name>
</gene>
<name>A0A6H5J3V7_9HYME</name>
<proteinExistence type="predicted"/>
<dbReference type="EMBL" id="CADCXV010001391">
    <property type="protein sequence ID" value="CAB0044082.1"/>
    <property type="molecule type" value="Genomic_DNA"/>
</dbReference>
<accession>A0A6H5J3V7</accession>
<reference evidence="2 3" key="1">
    <citation type="submission" date="2020-02" db="EMBL/GenBank/DDBJ databases">
        <authorList>
            <person name="Ferguson B K."/>
        </authorList>
    </citation>
    <scope>NUCLEOTIDE SEQUENCE [LARGE SCALE GENOMIC DNA]</scope>
</reference>
<feature type="compositionally biased region" description="Basic residues" evidence="1">
    <location>
        <begin position="49"/>
        <end position="68"/>
    </location>
</feature>
<evidence type="ECO:0000313" key="3">
    <source>
        <dbReference type="Proteomes" id="UP000479190"/>
    </source>
</evidence>